<comment type="caution">
    <text evidence="1">The sequence shown here is derived from an EMBL/GenBank/DDBJ whole genome shotgun (WGS) entry which is preliminary data.</text>
</comment>
<keyword evidence="1" id="KW-0413">Isomerase</keyword>
<dbReference type="Pfam" id="PF02962">
    <property type="entry name" value="CHMI"/>
    <property type="match status" value="1"/>
</dbReference>
<dbReference type="Gene3D" id="3.30.429.10">
    <property type="entry name" value="Macrophage Migration Inhibitory Factor"/>
    <property type="match status" value="1"/>
</dbReference>
<reference evidence="1 2" key="1">
    <citation type="submission" date="2018-03" db="EMBL/GenBank/DDBJ databases">
        <title>Genomic Encyclopedia of Archaeal and Bacterial Type Strains, Phase II (KMG-II): from individual species to whole genera.</title>
        <authorList>
            <person name="Goeker M."/>
        </authorList>
    </citation>
    <scope>NUCLEOTIDE SEQUENCE [LARGE SCALE GENOMIC DNA]</scope>
    <source>
        <strain evidence="1 2">DSM 17586</strain>
    </source>
</reference>
<dbReference type="InterPro" id="IPR004220">
    <property type="entry name" value="5-COMe_2-OHmuconate_Isoase"/>
</dbReference>
<dbReference type="EMBL" id="PYGI01000002">
    <property type="protein sequence ID" value="PSL16135.1"/>
    <property type="molecule type" value="Genomic_DNA"/>
</dbReference>
<dbReference type="PANTHER" id="PTHR37950:SF1">
    <property type="entry name" value="4-HYDROXYPHENYLACETATE CATABOLISM PROTEIN"/>
    <property type="match status" value="1"/>
</dbReference>
<dbReference type="Proteomes" id="UP000242133">
    <property type="component" value="Unassembled WGS sequence"/>
</dbReference>
<sequence>MPHFIVEYSGNLHDRLDFQALFKDLHEYVVSTGAFPLGGVRSRAIRCDDFRVADGREDFALLNLTLKIGHGRDMALKQAVAEQVFKILCDWMQPITDESYVQISFEMTELDPVLKFNKNNIHPLFAGK</sequence>
<dbReference type="OrthoDB" id="9814215at2"/>
<gene>
    <name evidence="1" type="ORF">CLV44_10258</name>
</gene>
<evidence type="ECO:0000313" key="1">
    <source>
        <dbReference type="EMBL" id="PSL16135.1"/>
    </source>
</evidence>
<dbReference type="PANTHER" id="PTHR37950">
    <property type="entry name" value="4-HYDROXYPHENYLACETATE CATABOLISM PROTEIN"/>
    <property type="match status" value="1"/>
</dbReference>
<dbReference type="AlphaFoldDB" id="A0A2P8F340"/>
<proteinExistence type="predicted"/>
<dbReference type="GO" id="GO:0008704">
    <property type="term" value="F:5-carboxymethyl-2-hydroxymuconate delta-isomerase activity"/>
    <property type="evidence" value="ECO:0007669"/>
    <property type="project" value="InterPro"/>
</dbReference>
<keyword evidence="2" id="KW-1185">Reference proteome</keyword>
<protein>
    <submittedName>
        <fullName evidence="1">5-carboxymethyl-2-hydroxymuconate delta isomerase</fullName>
    </submittedName>
</protein>
<accession>A0A2P8F340</accession>
<evidence type="ECO:0000313" key="2">
    <source>
        <dbReference type="Proteomes" id="UP000242133"/>
    </source>
</evidence>
<organism evidence="1 2">
    <name type="scientific">Marinobacterium halophilum</name>
    <dbReference type="NCBI Taxonomy" id="267374"/>
    <lineage>
        <taxon>Bacteria</taxon>
        <taxon>Pseudomonadati</taxon>
        <taxon>Pseudomonadota</taxon>
        <taxon>Gammaproteobacteria</taxon>
        <taxon>Oceanospirillales</taxon>
        <taxon>Oceanospirillaceae</taxon>
        <taxon>Marinobacterium</taxon>
    </lineage>
</organism>
<name>A0A2P8F340_9GAMM</name>
<dbReference type="CDD" id="cd00580">
    <property type="entry name" value="CHMI"/>
    <property type="match status" value="1"/>
</dbReference>
<dbReference type="InterPro" id="IPR014347">
    <property type="entry name" value="Tautomerase/MIF_sf"/>
</dbReference>
<dbReference type="SUPFAM" id="SSF55331">
    <property type="entry name" value="Tautomerase/MIF"/>
    <property type="match status" value="1"/>
</dbReference>
<dbReference type="RefSeq" id="WP_106590368.1">
    <property type="nucleotide sequence ID" value="NZ_PYGI01000002.1"/>
</dbReference>